<accession>A0A2Z4FGP8</accession>
<dbReference type="OrthoDB" id="5492426at2"/>
<evidence type="ECO:0000256" key="5">
    <source>
        <dbReference type="ARBA" id="ARBA00023136"/>
    </source>
</evidence>
<proteinExistence type="predicted"/>
<keyword evidence="4 6" id="KW-1133">Transmembrane helix</keyword>
<evidence type="ECO:0000256" key="2">
    <source>
        <dbReference type="ARBA" id="ARBA00022475"/>
    </source>
</evidence>
<evidence type="ECO:0000313" key="8">
    <source>
        <dbReference type="EMBL" id="AWV87924.1"/>
    </source>
</evidence>
<dbReference type="PANTHER" id="PTHR35007:SF2">
    <property type="entry name" value="PILUS ASSEMBLE PROTEIN"/>
    <property type="match status" value="1"/>
</dbReference>
<sequence>MFLSFALLTYGFVPDEVQEDEIYGYRLTKRARLLQEETLYALALPMIKVFAHYFRMVPETDNFIERIRKNLRTELPRSGYMGAFTPNEFLGTCCTVGLGAFTFVLVFSTLFAESANIPIAIIFGIASLYFPFLSLSGAIANRLIEIDRRLPYTIDLMVLSMRAGLDFMTALDRVVTRGQQQNPDDPMIQEFGVVLQEMRVGTSKSDALLNLCERVDSDYLNSMVGAIIQSEKRGTPLATVLEIQIDTIRNKRTQKIEKAASEAAVKVLFPLMFIFAAVVVVVMGAMILKVKGSS</sequence>
<reference evidence="8 9" key="1">
    <citation type="submission" date="2018-06" db="EMBL/GenBank/DDBJ databases">
        <title>Lujinxingia sediminis gen. nov. sp. nov., a new facultative anaerobic member of the class Deltaproteobacteria, and proposal of Lujinxingaceae fam. nov.</title>
        <authorList>
            <person name="Guo L.-Y."/>
            <person name="Li C.-M."/>
            <person name="Wang S."/>
            <person name="Du Z.-J."/>
        </authorList>
    </citation>
    <scope>NUCLEOTIDE SEQUENCE [LARGE SCALE GENOMIC DNA]</scope>
    <source>
        <strain evidence="8 9">FA350</strain>
    </source>
</reference>
<organism evidence="8 9">
    <name type="scientific">Bradymonas sediminis</name>
    <dbReference type="NCBI Taxonomy" id="1548548"/>
    <lineage>
        <taxon>Bacteria</taxon>
        <taxon>Deltaproteobacteria</taxon>
        <taxon>Bradymonadales</taxon>
        <taxon>Bradymonadaceae</taxon>
        <taxon>Bradymonas</taxon>
    </lineage>
</organism>
<keyword evidence="5 6" id="KW-0472">Membrane</keyword>
<dbReference type="Pfam" id="PF00482">
    <property type="entry name" value="T2SSF"/>
    <property type="match status" value="1"/>
</dbReference>
<evidence type="ECO:0000256" key="1">
    <source>
        <dbReference type="ARBA" id="ARBA00004651"/>
    </source>
</evidence>
<keyword evidence="9" id="KW-1185">Reference proteome</keyword>
<keyword evidence="3 6" id="KW-0812">Transmembrane</keyword>
<keyword evidence="2" id="KW-1003">Cell membrane</keyword>
<feature type="domain" description="Type II secretion system protein GspF" evidence="7">
    <location>
        <begin position="154"/>
        <end position="283"/>
    </location>
</feature>
<name>A0A2Z4FGP8_9DELT</name>
<gene>
    <name evidence="8" type="ORF">DN745_00700</name>
</gene>
<feature type="transmembrane region" description="Helical" evidence="6">
    <location>
        <begin position="117"/>
        <end position="140"/>
    </location>
</feature>
<evidence type="ECO:0000256" key="6">
    <source>
        <dbReference type="SAM" id="Phobius"/>
    </source>
</evidence>
<evidence type="ECO:0000256" key="4">
    <source>
        <dbReference type="ARBA" id="ARBA00022989"/>
    </source>
</evidence>
<evidence type="ECO:0000259" key="7">
    <source>
        <dbReference type="Pfam" id="PF00482"/>
    </source>
</evidence>
<dbReference type="AlphaFoldDB" id="A0A2Z4FGP8"/>
<feature type="transmembrane region" description="Helical" evidence="6">
    <location>
        <begin position="89"/>
        <end position="111"/>
    </location>
</feature>
<dbReference type="GO" id="GO:0005886">
    <property type="term" value="C:plasma membrane"/>
    <property type="evidence" value="ECO:0007669"/>
    <property type="project" value="UniProtKB-SubCell"/>
</dbReference>
<dbReference type="KEGG" id="bsed:DN745_00700"/>
<feature type="transmembrane region" description="Helical" evidence="6">
    <location>
        <begin position="267"/>
        <end position="288"/>
    </location>
</feature>
<evidence type="ECO:0000256" key="3">
    <source>
        <dbReference type="ARBA" id="ARBA00022692"/>
    </source>
</evidence>
<evidence type="ECO:0000313" key="9">
    <source>
        <dbReference type="Proteomes" id="UP000249799"/>
    </source>
</evidence>
<dbReference type="InterPro" id="IPR018076">
    <property type="entry name" value="T2SS_GspF_dom"/>
</dbReference>
<dbReference type="Proteomes" id="UP000249799">
    <property type="component" value="Chromosome"/>
</dbReference>
<protein>
    <recommendedName>
        <fullName evidence="7">Type II secretion system protein GspF domain-containing protein</fullName>
    </recommendedName>
</protein>
<comment type="subcellular location">
    <subcellularLocation>
        <location evidence="1">Cell membrane</location>
        <topology evidence="1">Multi-pass membrane protein</topology>
    </subcellularLocation>
</comment>
<dbReference type="EMBL" id="CP030032">
    <property type="protein sequence ID" value="AWV87924.1"/>
    <property type="molecule type" value="Genomic_DNA"/>
</dbReference>
<dbReference type="PANTHER" id="PTHR35007">
    <property type="entry name" value="INTEGRAL MEMBRANE PROTEIN-RELATED"/>
    <property type="match status" value="1"/>
</dbReference>